<organism evidence="8 9">
    <name type="scientific">Podarcis muralis</name>
    <name type="common">Wall lizard</name>
    <name type="synonym">Lacerta muralis</name>
    <dbReference type="NCBI Taxonomy" id="64176"/>
    <lineage>
        <taxon>Eukaryota</taxon>
        <taxon>Metazoa</taxon>
        <taxon>Chordata</taxon>
        <taxon>Craniata</taxon>
        <taxon>Vertebrata</taxon>
        <taxon>Euteleostomi</taxon>
        <taxon>Lepidosauria</taxon>
        <taxon>Squamata</taxon>
        <taxon>Bifurcata</taxon>
        <taxon>Unidentata</taxon>
        <taxon>Episquamata</taxon>
        <taxon>Laterata</taxon>
        <taxon>Lacertibaenia</taxon>
        <taxon>Lacertidae</taxon>
        <taxon>Podarcis</taxon>
    </lineage>
</organism>
<dbReference type="FunFam" id="4.10.75.10:FF:000001">
    <property type="entry name" value="Anosmin 1"/>
    <property type="match status" value="1"/>
</dbReference>
<evidence type="ECO:0000256" key="6">
    <source>
        <dbReference type="SAM" id="SignalP"/>
    </source>
</evidence>
<keyword evidence="4" id="KW-0044">Antibiotic</keyword>
<evidence type="ECO:0000256" key="1">
    <source>
        <dbReference type="ARBA" id="ARBA00002473"/>
    </source>
</evidence>
<dbReference type="CDD" id="cd00199">
    <property type="entry name" value="WAP"/>
    <property type="match status" value="1"/>
</dbReference>
<dbReference type="PROSITE" id="PS51390">
    <property type="entry name" value="WAP"/>
    <property type="match status" value="1"/>
</dbReference>
<feature type="chain" id="PRO_5025639018" description="WAP domain-containing protein" evidence="6">
    <location>
        <begin position="26"/>
        <end position="109"/>
    </location>
</feature>
<feature type="signal peptide" evidence="6">
    <location>
        <begin position="1"/>
        <end position="25"/>
    </location>
</feature>
<dbReference type="InterPro" id="IPR008197">
    <property type="entry name" value="WAP_dom"/>
</dbReference>
<protein>
    <recommendedName>
        <fullName evidence="7">WAP domain-containing protein</fullName>
    </recommendedName>
</protein>
<reference evidence="8" key="3">
    <citation type="submission" date="2025-09" db="UniProtKB">
        <authorList>
            <consortium name="Ensembl"/>
        </authorList>
    </citation>
    <scope>IDENTIFICATION</scope>
</reference>
<evidence type="ECO:0000313" key="8">
    <source>
        <dbReference type="Ensembl" id="ENSPMRP00000010840.1"/>
    </source>
</evidence>
<dbReference type="Pfam" id="PF00095">
    <property type="entry name" value="WAP"/>
    <property type="match status" value="1"/>
</dbReference>
<evidence type="ECO:0000256" key="2">
    <source>
        <dbReference type="ARBA" id="ARBA00022529"/>
    </source>
</evidence>
<dbReference type="PANTHER" id="PTHR19441">
    <property type="entry name" value="WHEY ACDIC PROTEIN WAP"/>
    <property type="match status" value="1"/>
</dbReference>
<evidence type="ECO:0000256" key="3">
    <source>
        <dbReference type="ARBA" id="ARBA00022729"/>
    </source>
</evidence>
<dbReference type="InterPro" id="IPR036645">
    <property type="entry name" value="Elafin-like_sf"/>
</dbReference>
<keyword evidence="3 6" id="KW-0732">Signal</keyword>
<dbReference type="GeneTree" id="ENSGT01110000267921"/>
<reference evidence="8" key="2">
    <citation type="submission" date="2025-08" db="UniProtKB">
        <authorList>
            <consortium name="Ensembl"/>
        </authorList>
    </citation>
    <scope>IDENTIFICATION</scope>
</reference>
<dbReference type="AlphaFoldDB" id="A0A670IFR2"/>
<dbReference type="Gene3D" id="4.10.75.10">
    <property type="entry name" value="Elafin-like"/>
    <property type="match status" value="1"/>
</dbReference>
<dbReference type="InterPro" id="IPR050514">
    <property type="entry name" value="WAP_four-disulfide_core"/>
</dbReference>
<keyword evidence="2" id="KW-0929">Antimicrobial</keyword>
<evidence type="ECO:0000313" key="9">
    <source>
        <dbReference type="Proteomes" id="UP000472272"/>
    </source>
</evidence>
<comment type="function">
    <text evidence="1">Damages membranes of susceptible bacteria. Has no hemolytic activity. Not toxic to mice. Does not inhibit the proteinases elastase and cathepsin G.</text>
</comment>
<keyword evidence="9" id="KW-1185">Reference proteome</keyword>
<proteinExistence type="inferred from homology"/>
<sequence>MRPGALIFLLAGLLSLCAVVSSAFGKPGYCPRREGFGLCVEECSGDFSCPGKKKCCSNNCGHTCQTPLKGNKSFPLRSRLGSWSATVSPSVACPLYQREVGCMGKSWDL</sequence>
<evidence type="ECO:0000259" key="7">
    <source>
        <dbReference type="PROSITE" id="PS51390"/>
    </source>
</evidence>
<evidence type="ECO:0000256" key="5">
    <source>
        <dbReference type="ARBA" id="ARBA00035122"/>
    </source>
</evidence>
<dbReference type="Proteomes" id="UP000472272">
    <property type="component" value="Chromosome 6"/>
</dbReference>
<dbReference type="SMART" id="SM00217">
    <property type="entry name" value="WAP"/>
    <property type="match status" value="1"/>
</dbReference>
<dbReference type="PRINTS" id="PR00003">
    <property type="entry name" value="4DISULPHCORE"/>
</dbReference>
<dbReference type="GO" id="GO:0019731">
    <property type="term" value="P:antibacterial humoral response"/>
    <property type="evidence" value="ECO:0007669"/>
    <property type="project" value="TreeGrafter"/>
</dbReference>
<dbReference type="GO" id="GO:0045087">
    <property type="term" value="P:innate immune response"/>
    <property type="evidence" value="ECO:0007669"/>
    <property type="project" value="TreeGrafter"/>
</dbReference>
<dbReference type="GO" id="GO:0005615">
    <property type="term" value="C:extracellular space"/>
    <property type="evidence" value="ECO:0007669"/>
    <property type="project" value="TreeGrafter"/>
</dbReference>
<feature type="domain" description="WAP" evidence="7">
    <location>
        <begin position="23"/>
        <end position="68"/>
    </location>
</feature>
<dbReference type="GO" id="GO:0004867">
    <property type="term" value="F:serine-type endopeptidase inhibitor activity"/>
    <property type="evidence" value="ECO:0007669"/>
    <property type="project" value="TreeGrafter"/>
</dbReference>
<dbReference type="Ensembl" id="ENSPMRT00000011566.1">
    <property type="protein sequence ID" value="ENSPMRP00000010840.1"/>
    <property type="gene ID" value="ENSPMRG00000007206.1"/>
</dbReference>
<evidence type="ECO:0000256" key="4">
    <source>
        <dbReference type="ARBA" id="ARBA00023022"/>
    </source>
</evidence>
<accession>A0A670IFR2</accession>
<reference evidence="8 9" key="1">
    <citation type="journal article" date="2019" name="Proc. Natl. Acad. Sci. U.S.A.">
        <title>Regulatory changes in pterin and carotenoid genes underlie balanced color polymorphisms in the wall lizard.</title>
        <authorList>
            <person name="Andrade P."/>
            <person name="Pinho C."/>
            <person name="Perez I de Lanuza G."/>
            <person name="Afonso S."/>
            <person name="Brejcha J."/>
            <person name="Rubin C.J."/>
            <person name="Wallerman O."/>
            <person name="Pereira P."/>
            <person name="Sabatino S.J."/>
            <person name="Bellati A."/>
            <person name="Pellitteri-Rosa D."/>
            <person name="Bosakova Z."/>
            <person name="Bunikis I."/>
            <person name="Carretero M.A."/>
            <person name="Feiner N."/>
            <person name="Marsik P."/>
            <person name="Pauperio F."/>
            <person name="Salvi D."/>
            <person name="Soler L."/>
            <person name="While G.M."/>
            <person name="Uller T."/>
            <person name="Font E."/>
            <person name="Andersson L."/>
            <person name="Carneiro M."/>
        </authorList>
    </citation>
    <scope>NUCLEOTIDE SEQUENCE</scope>
</reference>
<dbReference type="PANTHER" id="PTHR19441:SF95">
    <property type="entry name" value="PERLWAPIN ISOFORM X1"/>
    <property type="match status" value="1"/>
</dbReference>
<dbReference type="SUPFAM" id="SSF57256">
    <property type="entry name" value="Elafin-like"/>
    <property type="match status" value="1"/>
</dbReference>
<name>A0A670IFR2_PODMU</name>
<comment type="similarity">
    <text evidence="5">Belongs to the venom waprin family.</text>
</comment>